<keyword evidence="4 6" id="KW-1133">Transmembrane helix</keyword>
<proteinExistence type="predicted"/>
<sequence length="287" mass="32090">VVFLIFGPVSIAWGVVLFFFLPTSPMRAWFLTERERKISVMRVASNHTGIENRKYKVYQVKEALMDIQVWVLCAQAFLQCIPGGGLTAVSDISFQGWIIARKLILLLRVGKLILTGMGYSSRESIVLSFPQDGVQLVSTVLAGAVSQIFPNTRCTLMITANVIVLIGSVLVEILYVNTIPYVMCMSLISSNIGGFTKKATCGSIANADQVMMFMWYSVGQIVAPQFFIASEAPRYPTGFRAFYISVVLMIVIEILLLEESIDETQGVTFSDFQDLTDKEHPRFRYVY</sequence>
<keyword evidence="5 6" id="KW-0472">Membrane</keyword>
<dbReference type="GO" id="GO:0016020">
    <property type="term" value="C:membrane"/>
    <property type="evidence" value="ECO:0007669"/>
    <property type="project" value="UniProtKB-SubCell"/>
</dbReference>
<keyword evidence="8" id="KW-1185">Reference proteome</keyword>
<comment type="caution">
    <text evidence="7">The sequence shown here is derived from an EMBL/GenBank/DDBJ whole genome shotgun (WGS) entry which is preliminary data.</text>
</comment>
<comment type="subcellular location">
    <subcellularLocation>
        <location evidence="1">Membrane</location>
        <topology evidence="1">Multi-pass membrane protein</topology>
    </subcellularLocation>
</comment>
<gene>
    <name evidence="7" type="ORF">N7493_007862</name>
</gene>
<dbReference type="EMBL" id="JAQJAN010000011">
    <property type="protein sequence ID" value="KAJ5719407.1"/>
    <property type="molecule type" value="Genomic_DNA"/>
</dbReference>
<organism evidence="7 8">
    <name type="scientific">Penicillium malachiteum</name>
    <dbReference type="NCBI Taxonomy" id="1324776"/>
    <lineage>
        <taxon>Eukaryota</taxon>
        <taxon>Fungi</taxon>
        <taxon>Dikarya</taxon>
        <taxon>Ascomycota</taxon>
        <taxon>Pezizomycotina</taxon>
        <taxon>Eurotiomycetes</taxon>
        <taxon>Eurotiomycetidae</taxon>
        <taxon>Eurotiales</taxon>
        <taxon>Aspergillaceae</taxon>
        <taxon>Penicillium</taxon>
    </lineage>
</organism>
<evidence type="ECO:0000256" key="6">
    <source>
        <dbReference type="SAM" id="Phobius"/>
    </source>
</evidence>
<dbReference type="AlphaFoldDB" id="A0AAD6HIE6"/>
<evidence type="ECO:0000313" key="7">
    <source>
        <dbReference type="EMBL" id="KAJ5719407.1"/>
    </source>
</evidence>
<keyword evidence="2" id="KW-0813">Transport</keyword>
<feature type="transmembrane region" description="Helical" evidence="6">
    <location>
        <begin position="156"/>
        <end position="176"/>
    </location>
</feature>
<feature type="transmembrane region" description="Helical" evidence="6">
    <location>
        <begin position="12"/>
        <end position="32"/>
    </location>
</feature>
<dbReference type="InterPro" id="IPR036259">
    <property type="entry name" value="MFS_trans_sf"/>
</dbReference>
<protein>
    <submittedName>
        <fullName evidence="7">Pantothenate transporter</fullName>
    </submittedName>
</protein>
<evidence type="ECO:0000256" key="4">
    <source>
        <dbReference type="ARBA" id="ARBA00022989"/>
    </source>
</evidence>
<reference evidence="7" key="2">
    <citation type="submission" date="2023-01" db="EMBL/GenBank/DDBJ databases">
        <authorList>
            <person name="Petersen C."/>
        </authorList>
    </citation>
    <scope>NUCLEOTIDE SEQUENCE</scope>
    <source>
        <strain evidence="7">IBT 17514</strain>
    </source>
</reference>
<evidence type="ECO:0000256" key="5">
    <source>
        <dbReference type="ARBA" id="ARBA00023136"/>
    </source>
</evidence>
<dbReference type="PANTHER" id="PTHR43791">
    <property type="entry name" value="PERMEASE-RELATED"/>
    <property type="match status" value="1"/>
</dbReference>
<dbReference type="PANTHER" id="PTHR43791:SF103">
    <property type="entry name" value="MAJOR FACILITATOR SUPERFAMILY (MFS) PROFILE DOMAIN-CONTAINING PROTEIN-RELATED"/>
    <property type="match status" value="1"/>
</dbReference>
<evidence type="ECO:0000256" key="1">
    <source>
        <dbReference type="ARBA" id="ARBA00004141"/>
    </source>
</evidence>
<evidence type="ECO:0000313" key="8">
    <source>
        <dbReference type="Proteomes" id="UP001215712"/>
    </source>
</evidence>
<feature type="transmembrane region" description="Helical" evidence="6">
    <location>
        <begin position="241"/>
        <end position="257"/>
    </location>
</feature>
<feature type="non-terminal residue" evidence="7">
    <location>
        <position position="1"/>
    </location>
</feature>
<dbReference type="SUPFAM" id="SSF103473">
    <property type="entry name" value="MFS general substrate transporter"/>
    <property type="match status" value="1"/>
</dbReference>
<accession>A0AAD6HIE6</accession>
<reference evidence="7" key="1">
    <citation type="journal article" date="2023" name="IMA Fungus">
        <title>Comparative genomic study of the Penicillium genus elucidates a diverse pangenome and 15 lateral gene transfer events.</title>
        <authorList>
            <person name="Petersen C."/>
            <person name="Sorensen T."/>
            <person name="Nielsen M.R."/>
            <person name="Sondergaard T.E."/>
            <person name="Sorensen J.L."/>
            <person name="Fitzpatrick D.A."/>
            <person name="Frisvad J.C."/>
            <person name="Nielsen K.L."/>
        </authorList>
    </citation>
    <scope>NUCLEOTIDE SEQUENCE</scope>
    <source>
        <strain evidence="7">IBT 17514</strain>
    </source>
</reference>
<dbReference type="GO" id="GO:0022857">
    <property type="term" value="F:transmembrane transporter activity"/>
    <property type="evidence" value="ECO:0007669"/>
    <property type="project" value="TreeGrafter"/>
</dbReference>
<dbReference type="Proteomes" id="UP001215712">
    <property type="component" value="Unassembled WGS sequence"/>
</dbReference>
<name>A0AAD6HIE6_9EURO</name>
<evidence type="ECO:0000256" key="3">
    <source>
        <dbReference type="ARBA" id="ARBA00022692"/>
    </source>
</evidence>
<keyword evidence="3 6" id="KW-0812">Transmembrane</keyword>
<evidence type="ECO:0000256" key="2">
    <source>
        <dbReference type="ARBA" id="ARBA00022448"/>
    </source>
</evidence>